<gene>
    <name evidence="4" type="ORF">Voc01_092530</name>
</gene>
<feature type="region of interest" description="Disordered" evidence="2">
    <location>
        <begin position="305"/>
        <end position="371"/>
    </location>
</feature>
<evidence type="ECO:0000256" key="1">
    <source>
        <dbReference type="ARBA" id="ARBA00022527"/>
    </source>
</evidence>
<dbReference type="InterPro" id="IPR036513">
    <property type="entry name" value="STAS_dom_sf"/>
</dbReference>
<dbReference type="GO" id="GO:0003677">
    <property type="term" value="F:DNA binding"/>
    <property type="evidence" value="ECO:0007669"/>
    <property type="project" value="InterPro"/>
</dbReference>
<dbReference type="Gene3D" id="1.10.10.10">
    <property type="entry name" value="Winged helix-like DNA-binding domain superfamily/Winged helix DNA-binding domain"/>
    <property type="match status" value="1"/>
</dbReference>
<dbReference type="SUPFAM" id="SSF55874">
    <property type="entry name" value="ATPase domain of HSP90 chaperone/DNA topoisomerase II/histidine kinase"/>
    <property type="match status" value="1"/>
</dbReference>
<keyword evidence="1" id="KW-0723">Serine/threonine-protein kinase</keyword>
<protein>
    <recommendedName>
        <fullName evidence="3">HTH luxR-type domain-containing protein</fullName>
    </recommendedName>
</protein>
<evidence type="ECO:0000259" key="3">
    <source>
        <dbReference type="SMART" id="SM00421"/>
    </source>
</evidence>
<feature type="domain" description="HTH luxR-type" evidence="3">
    <location>
        <begin position="255"/>
        <end position="312"/>
    </location>
</feature>
<dbReference type="InterPro" id="IPR036388">
    <property type="entry name" value="WH-like_DNA-bd_sf"/>
</dbReference>
<evidence type="ECO:0000313" key="5">
    <source>
        <dbReference type="Proteomes" id="UP000635606"/>
    </source>
</evidence>
<organism evidence="4 5">
    <name type="scientific">Virgisporangium ochraceum</name>
    <dbReference type="NCBI Taxonomy" id="65505"/>
    <lineage>
        <taxon>Bacteria</taxon>
        <taxon>Bacillati</taxon>
        <taxon>Actinomycetota</taxon>
        <taxon>Actinomycetes</taxon>
        <taxon>Micromonosporales</taxon>
        <taxon>Micromonosporaceae</taxon>
        <taxon>Virgisporangium</taxon>
    </lineage>
</organism>
<evidence type="ECO:0000313" key="4">
    <source>
        <dbReference type="EMBL" id="GIJ74336.1"/>
    </source>
</evidence>
<dbReference type="Pfam" id="PF02518">
    <property type="entry name" value="HATPase_c"/>
    <property type="match status" value="1"/>
</dbReference>
<dbReference type="CDD" id="cd16936">
    <property type="entry name" value="HATPase_RsbW-like"/>
    <property type="match status" value="1"/>
</dbReference>
<keyword evidence="5" id="KW-1185">Reference proteome</keyword>
<keyword evidence="1" id="KW-0808">Transferase</keyword>
<evidence type="ECO:0000256" key="2">
    <source>
        <dbReference type="SAM" id="MobiDB-lite"/>
    </source>
</evidence>
<dbReference type="Gene3D" id="3.30.750.24">
    <property type="entry name" value="STAS domain"/>
    <property type="match status" value="1"/>
</dbReference>
<accession>A0A8J4EH40</accession>
<sequence length="371" mass="40065">MHTGQWRGDDAEASGVTVTSDDDGSQLRVTVGGRWDWRVALAVRTAVNKCLAEHPGAVIVDLGGADDPRGSSVALLAVAYRVGRAMRPRVSVAVCIAPGSPLERRMGSLGAAWFVPRFTSVPLARAALEQDRVVPSHLSMRLQPVPVAARQARRLVAEAGYGWDDVVRPAQLVVSELVTNVVRHVGTEMSVSVSRRHSGLFLAVRDGGPVLPRGAERYGLGLSLVDRIASVWGSHPTHQRTGKVVWAVVRQGHHLDAAASTARQILEYLPTTLSTEDIATRLRIPVNTMRAHLKAIYRKLGVSQRQEAASASRGRPVQGRSRPPETYAGLSRARGPARTAARWPARDCPAVDCSDLQGRGRSLWRSSPTSL</sequence>
<dbReference type="InterPro" id="IPR050267">
    <property type="entry name" value="Anti-sigma-factor_SerPK"/>
</dbReference>
<feature type="region of interest" description="Disordered" evidence="2">
    <location>
        <begin position="1"/>
        <end position="23"/>
    </location>
</feature>
<dbReference type="PANTHER" id="PTHR35526:SF3">
    <property type="entry name" value="ANTI-SIGMA-F FACTOR RSBW"/>
    <property type="match status" value="1"/>
</dbReference>
<name>A0A8J4EH40_9ACTN</name>
<dbReference type="GO" id="GO:0004674">
    <property type="term" value="F:protein serine/threonine kinase activity"/>
    <property type="evidence" value="ECO:0007669"/>
    <property type="project" value="UniProtKB-KW"/>
</dbReference>
<dbReference type="Pfam" id="PF00196">
    <property type="entry name" value="GerE"/>
    <property type="match status" value="1"/>
</dbReference>
<dbReference type="InterPro" id="IPR036890">
    <property type="entry name" value="HATPase_C_sf"/>
</dbReference>
<proteinExistence type="predicted"/>
<dbReference type="SUPFAM" id="SSF46894">
    <property type="entry name" value="C-terminal effector domain of the bipartite response regulators"/>
    <property type="match status" value="1"/>
</dbReference>
<dbReference type="CDD" id="cd06170">
    <property type="entry name" value="LuxR_C_like"/>
    <property type="match status" value="1"/>
</dbReference>
<dbReference type="Proteomes" id="UP000635606">
    <property type="component" value="Unassembled WGS sequence"/>
</dbReference>
<dbReference type="SMART" id="SM00421">
    <property type="entry name" value="HTH_LUXR"/>
    <property type="match status" value="1"/>
</dbReference>
<dbReference type="EMBL" id="BOPH01000133">
    <property type="protein sequence ID" value="GIJ74336.1"/>
    <property type="molecule type" value="Genomic_DNA"/>
</dbReference>
<keyword evidence="1" id="KW-0418">Kinase</keyword>
<dbReference type="GO" id="GO:0006355">
    <property type="term" value="P:regulation of DNA-templated transcription"/>
    <property type="evidence" value="ECO:0007669"/>
    <property type="project" value="InterPro"/>
</dbReference>
<dbReference type="Gene3D" id="3.30.565.10">
    <property type="entry name" value="Histidine kinase-like ATPase, C-terminal domain"/>
    <property type="match status" value="1"/>
</dbReference>
<reference evidence="4" key="1">
    <citation type="submission" date="2021-01" db="EMBL/GenBank/DDBJ databases">
        <title>Whole genome shotgun sequence of Virgisporangium ochraceum NBRC 16418.</title>
        <authorList>
            <person name="Komaki H."/>
            <person name="Tamura T."/>
        </authorList>
    </citation>
    <scope>NUCLEOTIDE SEQUENCE</scope>
    <source>
        <strain evidence="4">NBRC 16418</strain>
    </source>
</reference>
<dbReference type="InterPro" id="IPR000792">
    <property type="entry name" value="Tscrpt_reg_LuxR_C"/>
</dbReference>
<dbReference type="InterPro" id="IPR003594">
    <property type="entry name" value="HATPase_dom"/>
</dbReference>
<dbReference type="AlphaFoldDB" id="A0A8J4EH40"/>
<comment type="caution">
    <text evidence="4">The sequence shown here is derived from an EMBL/GenBank/DDBJ whole genome shotgun (WGS) entry which is preliminary data.</text>
</comment>
<dbReference type="InterPro" id="IPR016032">
    <property type="entry name" value="Sig_transdc_resp-reg_C-effctor"/>
</dbReference>
<dbReference type="PANTHER" id="PTHR35526">
    <property type="entry name" value="ANTI-SIGMA-F FACTOR RSBW-RELATED"/>
    <property type="match status" value="1"/>
</dbReference>